<gene>
    <name evidence="2" type="ORF">LAX5112_02938</name>
</gene>
<keyword evidence="1" id="KW-0812">Transmembrane</keyword>
<feature type="transmembrane region" description="Helical" evidence="1">
    <location>
        <begin position="12"/>
        <end position="29"/>
    </location>
</feature>
<sequence length="89" mass="9963">MNLLLTWLQSGWLPFGAVLFLWIEFAVLCRFSNAPGERFKLLLANVLAGSCLMASLGFALRGEALFLVLLFLSLALIAHIWDLVTRLRV</sequence>
<protein>
    <submittedName>
        <fullName evidence="2">Uncharacterized protein</fullName>
    </submittedName>
</protein>
<keyword evidence="1" id="KW-1133">Transmembrane helix</keyword>
<accession>A0A0M7ADK1</accession>
<evidence type="ECO:0000256" key="1">
    <source>
        <dbReference type="SAM" id="Phobius"/>
    </source>
</evidence>
<dbReference type="AlphaFoldDB" id="A0A0M7ADK1"/>
<dbReference type="STRING" id="388408.LAX5112_02938"/>
<dbReference type="Proteomes" id="UP000053235">
    <property type="component" value="Unassembled WGS sequence"/>
</dbReference>
<dbReference type="RefSeq" id="WP_055672454.1">
    <property type="nucleotide sequence ID" value="NZ_CXWD01000011.1"/>
</dbReference>
<proteinExistence type="predicted"/>
<keyword evidence="3" id="KW-1185">Reference proteome</keyword>
<dbReference type="OrthoDB" id="8404298at2"/>
<organism evidence="2 3">
    <name type="scientific">Roseibium alexandrii</name>
    <dbReference type="NCBI Taxonomy" id="388408"/>
    <lineage>
        <taxon>Bacteria</taxon>
        <taxon>Pseudomonadati</taxon>
        <taxon>Pseudomonadota</taxon>
        <taxon>Alphaproteobacteria</taxon>
        <taxon>Hyphomicrobiales</taxon>
        <taxon>Stappiaceae</taxon>
        <taxon>Roseibium</taxon>
    </lineage>
</organism>
<feature type="transmembrane region" description="Helical" evidence="1">
    <location>
        <begin position="66"/>
        <end position="84"/>
    </location>
</feature>
<reference evidence="3" key="1">
    <citation type="submission" date="2015-07" db="EMBL/GenBank/DDBJ databases">
        <authorList>
            <person name="Rodrigo-Torres Lidia"/>
            <person name="Arahal R.David."/>
        </authorList>
    </citation>
    <scope>NUCLEOTIDE SEQUENCE [LARGE SCALE GENOMIC DNA]</scope>
    <source>
        <strain evidence="3">CECT 5112</strain>
    </source>
</reference>
<feature type="transmembrane region" description="Helical" evidence="1">
    <location>
        <begin position="41"/>
        <end position="60"/>
    </location>
</feature>
<dbReference type="EMBL" id="CXWD01000011">
    <property type="protein sequence ID" value="CTQ71813.1"/>
    <property type="molecule type" value="Genomic_DNA"/>
</dbReference>
<name>A0A0M7ADK1_9HYPH</name>
<keyword evidence="1" id="KW-0472">Membrane</keyword>
<evidence type="ECO:0000313" key="2">
    <source>
        <dbReference type="EMBL" id="CTQ71813.1"/>
    </source>
</evidence>
<evidence type="ECO:0000313" key="3">
    <source>
        <dbReference type="Proteomes" id="UP000053235"/>
    </source>
</evidence>